<comment type="caution">
    <text evidence="2">The sequence shown here is derived from an EMBL/GenBank/DDBJ whole genome shotgun (WGS) entry which is preliminary data.</text>
</comment>
<sequence length="501" mass="56533">MGEKETMGKGQDRISDLPDPILQLILTLMPLKSAIRTDVLSKRWRNLWQYSLSWATGLEFGEDFASSQSAKEFVRTVNRYLQLNHSKKLIRFQVFFCPFDLFANDIETWINYAASKGVEHLDIDLSQGFKSPDDCEFYDGRSPFELPASMLDCSSFIDLSLSRCDFGIPLNLSNFGGLQSLSLSYSNINEQMLQNFLANCPLLENLCLIKCEQLEVISILLPGLKLKKLTIGFCHSADLLEIDAPKLQSLHYFGKLCSENSFLNISSLEEVSIYPANPMFRNLQMDYSAILSDLSHVQILNLSSTILVDMSLAGDFGDGQQLQLLNLQELQLLFDSLTHEDLGSFYLFLNTCASPLLEKLFIHLPAYIEDPNERRHEFVAMLNPQDVKITLSNLKVIKLTNFIGTTTEMKLISFLLDKATVLESLTLVLPQTSNINKGNGKERLVLSILRGRVLLLARKSAVARIIVHEFGEEDGINPTYKDIHKYYKSDLPNIPCMLAGS</sequence>
<dbReference type="CDD" id="cd22160">
    <property type="entry name" value="F-box_AtFBL13-like"/>
    <property type="match status" value="1"/>
</dbReference>
<reference evidence="2 3" key="1">
    <citation type="journal article" date="2020" name="Nat. Food">
        <title>A phased Vanilla planifolia genome enables genetic improvement of flavour and production.</title>
        <authorList>
            <person name="Hasing T."/>
            <person name="Tang H."/>
            <person name="Brym M."/>
            <person name="Khazi F."/>
            <person name="Huang T."/>
            <person name="Chambers A.H."/>
        </authorList>
    </citation>
    <scope>NUCLEOTIDE SEQUENCE [LARGE SCALE GENOMIC DNA]</scope>
    <source>
        <tissue evidence="2">Leaf</tissue>
    </source>
</reference>
<dbReference type="EMBL" id="JADCNM010000008">
    <property type="protein sequence ID" value="KAG0472493.1"/>
    <property type="molecule type" value="Genomic_DNA"/>
</dbReference>
<dbReference type="PANTHER" id="PTHR34145:SF28">
    <property type="entry name" value="F-BOX DOMAIN-CONTAINING PROTEIN"/>
    <property type="match status" value="1"/>
</dbReference>
<proteinExistence type="predicted"/>
<dbReference type="InterPro" id="IPR055357">
    <property type="entry name" value="LRR_At1g61320_AtMIF1"/>
</dbReference>
<dbReference type="InterPro" id="IPR036047">
    <property type="entry name" value="F-box-like_dom_sf"/>
</dbReference>
<dbReference type="SUPFAM" id="SSF52047">
    <property type="entry name" value="RNI-like"/>
    <property type="match status" value="1"/>
</dbReference>
<accession>A0A835USM9</accession>
<evidence type="ECO:0000259" key="1">
    <source>
        <dbReference type="PROSITE" id="PS50181"/>
    </source>
</evidence>
<dbReference type="Proteomes" id="UP000639772">
    <property type="component" value="Unassembled WGS sequence"/>
</dbReference>
<dbReference type="Pfam" id="PF23622">
    <property type="entry name" value="LRR_At1g61320_AtMIF1"/>
    <property type="match status" value="1"/>
</dbReference>
<organism evidence="2 3">
    <name type="scientific">Vanilla planifolia</name>
    <name type="common">Vanilla</name>
    <dbReference type="NCBI Taxonomy" id="51239"/>
    <lineage>
        <taxon>Eukaryota</taxon>
        <taxon>Viridiplantae</taxon>
        <taxon>Streptophyta</taxon>
        <taxon>Embryophyta</taxon>
        <taxon>Tracheophyta</taxon>
        <taxon>Spermatophyta</taxon>
        <taxon>Magnoliopsida</taxon>
        <taxon>Liliopsida</taxon>
        <taxon>Asparagales</taxon>
        <taxon>Orchidaceae</taxon>
        <taxon>Vanilloideae</taxon>
        <taxon>Vanilleae</taxon>
        <taxon>Vanilla</taxon>
    </lineage>
</organism>
<dbReference type="PROSITE" id="PS50181">
    <property type="entry name" value="FBOX"/>
    <property type="match status" value="1"/>
</dbReference>
<dbReference type="Gene3D" id="3.80.10.10">
    <property type="entry name" value="Ribonuclease Inhibitor"/>
    <property type="match status" value="1"/>
</dbReference>
<dbReference type="InterPro" id="IPR006566">
    <property type="entry name" value="FBD"/>
</dbReference>
<dbReference type="SUPFAM" id="SSF81383">
    <property type="entry name" value="F-box domain"/>
    <property type="match status" value="1"/>
</dbReference>
<dbReference type="InterPro" id="IPR053781">
    <property type="entry name" value="F-box_AtFBL13-like"/>
</dbReference>
<dbReference type="Pfam" id="PF00646">
    <property type="entry name" value="F-box"/>
    <property type="match status" value="1"/>
</dbReference>
<dbReference type="SMART" id="SM00579">
    <property type="entry name" value="FBD"/>
    <property type="match status" value="1"/>
</dbReference>
<dbReference type="InterPro" id="IPR001810">
    <property type="entry name" value="F-box_dom"/>
</dbReference>
<name>A0A835USM9_VANPL</name>
<dbReference type="OrthoDB" id="673865at2759"/>
<dbReference type="InterPro" id="IPR053772">
    <property type="entry name" value="At1g61320/At1g61330-like"/>
</dbReference>
<evidence type="ECO:0000313" key="2">
    <source>
        <dbReference type="EMBL" id="KAG0472493.1"/>
    </source>
</evidence>
<dbReference type="AlphaFoldDB" id="A0A835USM9"/>
<feature type="domain" description="F-box" evidence="1">
    <location>
        <begin position="11"/>
        <end position="57"/>
    </location>
</feature>
<protein>
    <recommendedName>
        <fullName evidence="1">F-box domain-containing protein</fullName>
    </recommendedName>
</protein>
<dbReference type="InterPro" id="IPR032675">
    <property type="entry name" value="LRR_dom_sf"/>
</dbReference>
<evidence type="ECO:0000313" key="3">
    <source>
        <dbReference type="Proteomes" id="UP000639772"/>
    </source>
</evidence>
<gene>
    <name evidence="2" type="ORF">HPP92_017039</name>
</gene>
<dbReference type="PANTHER" id="PTHR34145">
    <property type="entry name" value="OS02G0105600 PROTEIN"/>
    <property type="match status" value="1"/>
</dbReference>